<dbReference type="Gene3D" id="1.10.3520.10">
    <property type="entry name" value="Glycolipid transfer protein"/>
    <property type="match status" value="1"/>
</dbReference>
<proteinExistence type="predicted"/>
<evidence type="ECO:0000313" key="3">
    <source>
        <dbReference type="EMBL" id="CAL5220951.1"/>
    </source>
</evidence>
<dbReference type="InterPro" id="IPR036497">
    <property type="entry name" value="GLTP_sf"/>
</dbReference>
<dbReference type="PANTHER" id="PTHR10219:SF25">
    <property type="entry name" value="PLECKSTRIN HOMOLOGY DOMAIN-CONTAINING FAMILY A MEMBER 8"/>
    <property type="match status" value="1"/>
</dbReference>
<dbReference type="SUPFAM" id="SSF110004">
    <property type="entry name" value="Glycolipid transfer protein, GLTP"/>
    <property type="match status" value="1"/>
</dbReference>
<dbReference type="Proteomes" id="UP001497392">
    <property type="component" value="Unassembled WGS sequence"/>
</dbReference>
<dbReference type="EMBL" id="CAXHTA020000004">
    <property type="protein sequence ID" value="CAL5220951.1"/>
    <property type="molecule type" value="Genomic_DNA"/>
</dbReference>
<evidence type="ECO:0000256" key="1">
    <source>
        <dbReference type="ARBA" id="ARBA00022448"/>
    </source>
</evidence>
<sequence length="202" mass="22434">MSELLVRLANAATDSYSGGDGVLTAEYLETCRELLPIIDKFGTGFTLIRSDISGNIDRLAAAYGHNNAKYRDLFAIISDEVQRGGQEGKQSETNALLWLKRASDFIVALLHRLHDDQQVSLSAAASDAYYKTLYNNHTWCTSAAFVVVLKLVPSRETFFQALGTPGEQMQQDLQKLLDAYEPLLARIQKFLSEHGLDFATKV</sequence>
<reference evidence="3 4" key="1">
    <citation type="submission" date="2024-06" db="EMBL/GenBank/DDBJ databases">
        <authorList>
            <person name="Kraege A."/>
            <person name="Thomma B."/>
        </authorList>
    </citation>
    <scope>NUCLEOTIDE SEQUENCE [LARGE SCALE GENOMIC DNA]</scope>
</reference>
<dbReference type="PANTHER" id="PTHR10219">
    <property type="entry name" value="GLYCOLIPID TRANSFER PROTEIN-RELATED"/>
    <property type="match status" value="1"/>
</dbReference>
<protein>
    <submittedName>
        <fullName evidence="3">G3055 protein</fullName>
    </submittedName>
</protein>
<organism evidence="3 4">
    <name type="scientific">Coccomyxa viridis</name>
    <dbReference type="NCBI Taxonomy" id="1274662"/>
    <lineage>
        <taxon>Eukaryota</taxon>
        <taxon>Viridiplantae</taxon>
        <taxon>Chlorophyta</taxon>
        <taxon>core chlorophytes</taxon>
        <taxon>Trebouxiophyceae</taxon>
        <taxon>Trebouxiophyceae incertae sedis</taxon>
        <taxon>Coccomyxaceae</taxon>
        <taxon>Coccomyxa</taxon>
    </lineage>
</organism>
<dbReference type="Pfam" id="PF08718">
    <property type="entry name" value="GLTP"/>
    <property type="match status" value="1"/>
</dbReference>
<keyword evidence="4" id="KW-1185">Reference proteome</keyword>
<evidence type="ECO:0000313" key="4">
    <source>
        <dbReference type="Proteomes" id="UP001497392"/>
    </source>
</evidence>
<dbReference type="InterPro" id="IPR014830">
    <property type="entry name" value="Glycolipid_transfer_prot_dom"/>
</dbReference>
<accession>A0ABP1FLW1</accession>
<gene>
    <name evidence="3" type="primary">g3055</name>
    <name evidence="3" type="ORF">VP750_LOCUS2610</name>
</gene>
<name>A0ABP1FLW1_9CHLO</name>
<evidence type="ECO:0000259" key="2">
    <source>
        <dbReference type="Pfam" id="PF08718"/>
    </source>
</evidence>
<comment type="caution">
    <text evidence="3">The sequence shown here is derived from an EMBL/GenBank/DDBJ whole genome shotgun (WGS) entry which is preliminary data.</text>
</comment>
<feature type="domain" description="Glycolipid transfer protein" evidence="2">
    <location>
        <begin position="22"/>
        <end position="163"/>
    </location>
</feature>
<keyword evidence="1" id="KW-0813">Transport</keyword>